<dbReference type="AlphaFoldDB" id="A0A2A2IIE9"/>
<dbReference type="SUPFAM" id="SSF56059">
    <property type="entry name" value="Glutathione synthetase ATP-binding domain-like"/>
    <property type="match status" value="1"/>
</dbReference>
<protein>
    <recommendedName>
        <fullName evidence="3">Glycosyl transferase</fullName>
    </recommendedName>
</protein>
<dbReference type="EMBL" id="NPOA01000001">
    <property type="protein sequence ID" value="PAV31086.1"/>
    <property type="molecule type" value="Genomic_DNA"/>
</dbReference>
<gene>
    <name evidence="1" type="ORF">CIL05_00040</name>
</gene>
<organism evidence="1 2">
    <name type="scientific">Virgibacillus profundi</name>
    <dbReference type="NCBI Taxonomy" id="2024555"/>
    <lineage>
        <taxon>Bacteria</taxon>
        <taxon>Bacillati</taxon>
        <taxon>Bacillota</taxon>
        <taxon>Bacilli</taxon>
        <taxon>Bacillales</taxon>
        <taxon>Bacillaceae</taxon>
        <taxon>Virgibacillus</taxon>
    </lineage>
</organism>
<accession>A0A2A2IIE9</accession>
<keyword evidence="2" id="KW-1185">Reference proteome</keyword>
<dbReference type="InterPro" id="IPR029465">
    <property type="entry name" value="ATPgrasp_TupA"/>
</dbReference>
<dbReference type="OrthoDB" id="9791827at2"/>
<evidence type="ECO:0000313" key="1">
    <source>
        <dbReference type="EMBL" id="PAV31086.1"/>
    </source>
</evidence>
<proteinExistence type="predicted"/>
<comment type="caution">
    <text evidence="1">The sequence shown here is derived from an EMBL/GenBank/DDBJ whole genome shotgun (WGS) entry which is preliminary data.</text>
</comment>
<evidence type="ECO:0000313" key="2">
    <source>
        <dbReference type="Proteomes" id="UP000218887"/>
    </source>
</evidence>
<reference evidence="1 2" key="1">
    <citation type="submission" date="2017-08" db="EMBL/GenBank/DDBJ databases">
        <title>Virgibacillus indicus sp. nov. and Virgibacillus profoundi sp. nov, two moderately halophilic bacteria isolated from marine sediment by using the Microfluidic Streak Plate.</title>
        <authorList>
            <person name="Xu B."/>
            <person name="Hu B."/>
            <person name="Wang J."/>
            <person name="Zhu Y."/>
            <person name="Huang L."/>
            <person name="Du W."/>
            <person name="Huang Y."/>
        </authorList>
    </citation>
    <scope>NUCLEOTIDE SEQUENCE [LARGE SCALE GENOMIC DNA]</scope>
    <source>
        <strain evidence="1 2">IO3-P3-H5</strain>
    </source>
</reference>
<sequence>MTVKEKLKKSNLIRSYYTKSKNRLVKLSPVLATKFLYKKKTGKKLNLNKPRDFNEKLQWLKLYWQHPLVVQCGDKYEVRNYAKDLGCPEILTEIYGIYNSVEELEWQTLPQKFALKVTNGCGFNIICENKSKLDKENTLNQLKNWLNTDFSLKNAELHYSKMKPRIICEKFIETNEGQLPVDYKIYCFNGNPEIILVTPERETGFKRFIFDLDWNILNFEKGSTISKSELPNEPRSLKRMIDYSRKLSKPFPFVRVDFYDYNDKPILGEMTFTPAAGMATHYTDDALIEMGDMINLPEKIYNK</sequence>
<dbReference type="Pfam" id="PF14305">
    <property type="entry name" value="ATPgrasp_TupA"/>
    <property type="match status" value="1"/>
</dbReference>
<dbReference type="Proteomes" id="UP000218887">
    <property type="component" value="Unassembled WGS sequence"/>
</dbReference>
<evidence type="ECO:0008006" key="3">
    <source>
        <dbReference type="Google" id="ProtNLM"/>
    </source>
</evidence>
<dbReference type="RefSeq" id="WP_095653457.1">
    <property type="nucleotide sequence ID" value="NZ_NPOA01000001.1"/>
</dbReference>
<name>A0A2A2IIE9_9BACI</name>